<dbReference type="STRING" id="946362.F2TVR0"/>
<evidence type="ECO:0008006" key="9">
    <source>
        <dbReference type="Google" id="ProtNLM"/>
    </source>
</evidence>
<feature type="compositionally biased region" description="Acidic residues" evidence="6">
    <location>
        <begin position="579"/>
        <end position="588"/>
    </location>
</feature>
<dbReference type="Gene3D" id="1.25.10.10">
    <property type="entry name" value="Leucine-rich Repeat Variant"/>
    <property type="match status" value="1"/>
</dbReference>
<evidence type="ECO:0000256" key="3">
    <source>
        <dbReference type="ARBA" id="ARBA00022776"/>
    </source>
</evidence>
<feature type="compositionally biased region" description="Basic residues" evidence="6">
    <location>
        <begin position="1257"/>
        <end position="1266"/>
    </location>
</feature>
<gene>
    <name evidence="7" type="ORF">PTSG_00177</name>
</gene>
<dbReference type="RefSeq" id="XP_004998728.1">
    <property type="nucleotide sequence ID" value="XM_004998671.1"/>
</dbReference>
<dbReference type="SUPFAM" id="SSF48371">
    <property type="entry name" value="ARM repeat"/>
    <property type="match status" value="2"/>
</dbReference>
<dbReference type="GO" id="GO:0006281">
    <property type="term" value="P:DNA repair"/>
    <property type="evidence" value="ECO:0007669"/>
    <property type="project" value="TreeGrafter"/>
</dbReference>
<feature type="compositionally biased region" description="Polar residues" evidence="6">
    <location>
        <begin position="1331"/>
        <end position="1341"/>
    </location>
</feature>
<dbReference type="PANTHER" id="PTHR12663:SF0">
    <property type="entry name" value="PRECOCIOUS DISSOCIATION OF SISTERS 5, ISOFORM A"/>
    <property type="match status" value="1"/>
</dbReference>
<keyword evidence="5" id="KW-0131">Cell cycle</keyword>
<evidence type="ECO:0000256" key="4">
    <source>
        <dbReference type="ARBA" id="ARBA00023242"/>
    </source>
</evidence>
<sequence>MTQRRKASSKRRAAAAAGSAGASEQREPAAHKPPSPKKSKLKPISAKMSKDALIKRLQALQEELQSTAEKMSADQVPPKHVLDMAAELVRPAILRHKDADVRRYAALCLAEFLKHPTAKPFDTTQERKILKLFVDELRGLQDLNGNAYPEYFSLLETIANNHIFHLCLEVGDEGMIHSIFELFFGIVTPKHSTKLVSDMADILSSFIESGMDLEDSLLDVLFKPLLPRCKTRNSAAANLATLVLQQCVAPLQFSVHNYFNGLLGLTDGCESALVKEGYDVIEAVAAVDPAILVRVLPQLEHQLKMEELGPRERATNLLGRIFGKPGIDAAAQYRSLWAMYLGRMEDIHVDIRKSVCKALYDIITNYPRSLASECFDKLHRALMDVDERVRAAATASVARLCESHPSLLRLEFLEHFALRRRDKKPPVRRAALKGLADLFVASVNTMSGSVVPQRALLAASHIVLAMRRPDVDDRFFVLKLLHRRLLPANLSAGERAKRLCILCRGGHIPAGDDGDASGDKHNTSTDTHAAQQQQQAVHGDVQGAATMFVAWITAARTRLHAYLEAFGQIQNKSKGLNMDDGDDDDDDDAHSNDDGNDDKGDTPRSATPQQRLQLTRAALAQMLPEDSAQTQERMQKLESSSLKQLVPLLSRLCTEDAPLTALEIATVESEVAEKAGSAKPLALSMCILAAPFCSTPSSLTRHTAVTDLTRDGLALALLHRMATSYPSRFARESVARRLHTLLKPATATPFTIPALKLLTAVGPAIHSTAPELASLFEAPLLRLATTTRDASIAKRAVQAAAAMFADAATEDEDGDEGNDSSPPTQQQQLLKRIAKACVEDLSLTSQRLLPALKALGYIALLEPTVFAAFDRQITVNFVVKQLLMNNEEPEIEEPPDDAPEWTDEPTLECQAKVLGIKLLVRRVLGKSQRPNITEKQLADAADPCIRILTAILVGMGNLQRDSITPLVDRSRLRLAAGCAFLKLAQDPRLRSRIDNPLFRQLATLVQDSCVQVRKRFCAKIEHGLDAPGHKLPLSYMSMLVLSAIDPEPECREQSAAFLRSIIKKRRKLAARLPQAMQPLHLPEYVLPHVVHLIAHHPDFSLDDHAALHNTQTYLDFLFAQLCTRGEEEYTFLKSLVEVMKLAEDRHGDSKNVRAVCDLALLVIARRSERPGWKLKSFPGDLVLPSALFARPKTAIDGSKRVLPESFQLHASHPTKSRATPRGKAPRTPTKTPTKRRTPKKTPASSAKKPTPQPTRRNASRAAKKNIRSMADIDDDEIERQTWVEDSCRKSARKQHSARRSGGRDSMRSGHPSASSSDEGESEDEADHSTKRPTSTRANTRSAMDMHDDSEQSSSDESQENEKENETRHGGRSSTRKDSIRPSRRAASPDASDNDSHDDAGSASSGLARRSSAKRTASTARASSSTRKSPRQKHASSPTPAPSPVDTARKSRRQNSIGSAQDSHLTNTASDEDEESPDEPVVIRRSTRRRLAA</sequence>
<dbReference type="OrthoDB" id="200660at2759"/>
<dbReference type="EMBL" id="GL832955">
    <property type="protein sequence ID" value="EGD72156.1"/>
    <property type="molecule type" value="Genomic_DNA"/>
</dbReference>
<dbReference type="GO" id="GO:0005634">
    <property type="term" value="C:nucleus"/>
    <property type="evidence" value="ECO:0007669"/>
    <property type="project" value="UniProtKB-SubCell"/>
</dbReference>
<dbReference type="PANTHER" id="PTHR12663">
    <property type="entry name" value="ANDROGEN INDUCED INHIBITOR OF PROLIFERATION AS3 / PDS5-RELATED"/>
    <property type="match status" value="1"/>
</dbReference>
<dbReference type="InParanoid" id="F2TVR0"/>
<dbReference type="InterPro" id="IPR011989">
    <property type="entry name" value="ARM-like"/>
</dbReference>
<feature type="region of interest" description="Disordered" evidence="6">
    <location>
        <begin position="1"/>
        <end position="45"/>
    </location>
</feature>
<protein>
    <recommendedName>
        <fullName evidence="9">Sister chromatid cohesion protein PDS5</fullName>
    </recommendedName>
</protein>
<feature type="compositionally biased region" description="Basic residues" evidence="6">
    <location>
        <begin position="1289"/>
        <end position="1300"/>
    </location>
</feature>
<organism evidence="8">
    <name type="scientific">Salpingoeca rosetta (strain ATCC 50818 / BSB-021)</name>
    <dbReference type="NCBI Taxonomy" id="946362"/>
    <lineage>
        <taxon>Eukaryota</taxon>
        <taxon>Choanoflagellata</taxon>
        <taxon>Craspedida</taxon>
        <taxon>Salpingoecidae</taxon>
        <taxon>Salpingoeca</taxon>
    </lineage>
</organism>
<reference evidence="7" key="1">
    <citation type="submission" date="2009-08" db="EMBL/GenBank/DDBJ databases">
        <title>Annotation of Salpingoeca rosetta.</title>
        <authorList>
            <consortium name="The Broad Institute Genome Sequencing Platform"/>
            <person name="Russ C."/>
            <person name="Cuomo C."/>
            <person name="Burger G."/>
            <person name="Gray M.W."/>
            <person name="Holland P.W.H."/>
            <person name="King N."/>
            <person name="Lang F.B.F."/>
            <person name="Roger A.J."/>
            <person name="Ruiz-Trillo I."/>
            <person name="Young S.K."/>
            <person name="Zeng Q."/>
            <person name="Gargeya S."/>
            <person name="Alvarado L."/>
            <person name="Berlin A."/>
            <person name="Chapman S.B."/>
            <person name="Chen Z."/>
            <person name="Freedman E."/>
            <person name="Gellesch M."/>
            <person name="Goldberg J."/>
            <person name="Griggs A."/>
            <person name="Gujja S."/>
            <person name="Heilman E."/>
            <person name="Heiman D."/>
            <person name="Howarth C."/>
            <person name="Mehta T."/>
            <person name="Neiman D."/>
            <person name="Pearson M."/>
            <person name="Roberts A."/>
            <person name="Saif S."/>
            <person name="Shea T."/>
            <person name="Shenoy N."/>
            <person name="Sisk P."/>
            <person name="Stolte C."/>
            <person name="Sykes S."/>
            <person name="White J."/>
            <person name="Yandava C."/>
            <person name="Haas B."/>
            <person name="Nusbaum C."/>
            <person name="Birren B."/>
        </authorList>
    </citation>
    <scope>NUCLEOTIDE SEQUENCE [LARGE SCALE GENOMIC DNA]</scope>
    <source>
        <strain evidence="7">ATCC 50818</strain>
    </source>
</reference>
<proteinExistence type="predicted"/>
<dbReference type="OMA" id="YPPAYNM"/>
<feature type="region of interest" description="Disordered" evidence="6">
    <location>
        <begin position="1285"/>
        <end position="1492"/>
    </location>
</feature>
<evidence type="ECO:0000313" key="8">
    <source>
        <dbReference type="Proteomes" id="UP000007799"/>
    </source>
</evidence>
<feature type="region of interest" description="Disordered" evidence="6">
    <location>
        <begin position="573"/>
        <end position="608"/>
    </location>
</feature>
<keyword evidence="4" id="KW-0539">Nucleus</keyword>
<feature type="compositionally biased region" description="Low complexity" evidence="6">
    <location>
        <begin position="1400"/>
        <end position="1426"/>
    </location>
</feature>
<keyword evidence="2" id="KW-0132">Cell division</keyword>
<feature type="compositionally biased region" description="Low complexity" evidence="6">
    <location>
        <begin position="525"/>
        <end position="538"/>
    </location>
</feature>
<feature type="compositionally biased region" description="Basic residues" evidence="6">
    <location>
        <begin position="1"/>
        <end position="13"/>
    </location>
</feature>
<comment type="subcellular location">
    <subcellularLocation>
        <location evidence="1">Nucleus</location>
    </subcellularLocation>
</comment>
<dbReference type="GO" id="GO:0051301">
    <property type="term" value="P:cell division"/>
    <property type="evidence" value="ECO:0007669"/>
    <property type="project" value="UniProtKB-KW"/>
</dbReference>
<feature type="compositionally biased region" description="Low complexity" evidence="6">
    <location>
        <begin position="1240"/>
        <end position="1249"/>
    </location>
</feature>
<feature type="compositionally biased region" description="Polar residues" evidence="6">
    <location>
        <begin position="1453"/>
        <end position="1468"/>
    </location>
</feature>
<name>F2TVR0_SALR5</name>
<dbReference type="InterPro" id="IPR016024">
    <property type="entry name" value="ARM-type_fold"/>
</dbReference>
<feature type="compositionally biased region" description="Low complexity" evidence="6">
    <location>
        <begin position="14"/>
        <end position="23"/>
    </location>
</feature>
<keyword evidence="3" id="KW-0498">Mitosis</keyword>
<evidence type="ECO:0000256" key="6">
    <source>
        <dbReference type="SAM" id="MobiDB-lite"/>
    </source>
</evidence>
<feature type="region of interest" description="Disordered" evidence="6">
    <location>
        <begin position="807"/>
        <end position="828"/>
    </location>
</feature>
<dbReference type="Proteomes" id="UP000007799">
    <property type="component" value="Unassembled WGS sequence"/>
</dbReference>
<feature type="compositionally biased region" description="Basic residues" evidence="6">
    <location>
        <begin position="1212"/>
        <end position="1224"/>
    </location>
</feature>
<dbReference type="eggNOG" id="KOG1525">
    <property type="taxonomic scope" value="Eukaryota"/>
</dbReference>
<dbReference type="KEGG" id="sre:PTSG_00177"/>
<dbReference type="FunCoup" id="F2TVR0">
    <property type="interactions" value="2160"/>
</dbReference>
<evidence type="ECO:0000256" key="2">
    <source>
        <dbReference type="ARBA" id="ARBA00022618"/>
    </source>
</evidence>
<dbReference type="InterPro" id="IPR039776">
    <property type="entry name" value="Pds5"/>
</dbReference>
<dbReference type="Pfam" id="PF20168">
    <property type="entry name" value="PDS5"/>
    <property type="match status" value="1"/>
</dbReference>
<evidence type="ECO:0000256" key="5">
    <source>
        <dbReference type="ARBA" id="ARBA00023306"/>
    </source>
</evidence>
<feature type="region of interest" description="Disordered" evidence="6">
    <location>
        <begin position="511"/>
        <end position="538"/>
    </location>
</feature>
<dbReference type="GO" id="GO:0000785">
    <property type="term" value="C:chromatin"/>
    <property type="evidence" value="ECO:0007669"/>
    <property type="project" value="TreeGrafter"/>
</dbReference>
<feature type="compositionally biased region" description="Acidic residues" evidence="6">
    <location>
        <begin position="808"/>
        <end position="818"/>
    </location>
</feature>
<keyword evidence="8" id="KW-1185">Reference proteome</keyword>
<feature type="region of interest" description="Disordered" evidence="6">
    <location>
        <begin position="1205"/>
        <end position="1272"/>
    </location>
</feature>
<feature type="compositionally biased region" description="Basic and acidic residues" evidence="6">
    <location>
        <begin position="1359"/>
        <end position="1380"/>
    </location>
</feature>
<evidence type="ECO:0000256" key="1">
    <source>
        <dbReference type="ARBA" id="ARBA00004123"/>
    </source>
</evidence>
<accession>F2TVR0</accession>
<feature type="compositionally biased region" description="Basic and acidic residues" evidence="6">
    <location>
        <begin position="589"/>
        <end position="602"/>
    </location>
</feature>
<dbReference type="GeneID" id="16067763"/>
<evidence type="ECO:0000313" key="7">
    <source>
        <dbReference type="EMBL" id="EGD72156.1"/>
    </source>
</evidence>
<dbReference type="GO" id="GO:0007064">
    <property type="term" value="P:mitotic sister chromatid cohesion"/>
    <property type="evidence" value="ECO:0007669"/>
    <property type="project" value="InterPro"/>
</dbReference>